<proteinExistence type="predicted"/>
<protein>
    <submittedName>
        <fullName evidence="1">Uncharacterized protein</fullName>
    </submittedName>
</protein>
<evidence type="ECO:0000313" key="2">
    <source>
        <dbReference type="Proteomes" id="UP000253507"/>
    </source>
</evidence>
<sequence>MANYTYFQEGSTYGEEDLTRFNKLWLGDSSGAHLITSGGGFSISSNTDDRTVKVNPGKAFIYDGVGGYYAVETTATSYVDVATASTANPRRDLVYLQMTSTGPEIKIATGTPAASPTAPARPAKSIALCWVDVPKNSLTFTGTPTRYTGQYRDQMLIPGPGVFAVDWAGELPDASGFRHGATVYCMSNNQRWTRTAAGKWYTTDPGPWFKCTPQNVAAKDGTNITVTGDLYIRESSTEWELSGQLSLSPSKDLETLVLLARVPDQVSRPTQNTYGASGQTYGSTSAGGTGRIALMTSGQIEYGSDGVIANLYCNEQFSKSPWNTNS</sequence>
<dbReference type="OrthoDB" id="4337317at2"/>
<reference evidence="1 2" key="1">
    <citation type="submission" date="2018-06" db="EMBL/GenBank/DDBJ databases">
        <title>Streptomyces reniochalinae sp. nov. and Streptomyces diacarnus sp. nov. from marine sponges.</title>
        <authorList>
            <person name="Li L."/>
        </authorList>
    </citation>
    <scope>NUCLEOTIDE SEQUENCE [LARGE SCALE GENOMIC DNA]</scope>
    <source>
        <strain evidence="1 2">LHW50302</strain>
    </source>
</reference>
<dbReference type="Proteomes" id="UP000253507">
    <property type="component" value="Unassembled WGS sequence"/>
</dbReference>
<comment type="caution">
    <text evidence="1">The sequence shown here is derived from an EMBL/GenBank/DDBJ whole genome shotgun (WGS) entry which is preliminary data.</text>
</comment>
<accession>A0A367EGZ8</accession>
<evidence type="ECO:0000313" key="1">
    <source>
        <dbReference type="EMBL" id="RCG16982.1"/>
    </source>
</evidence>
<name>A0A367EGZ8_9ACTN</name>
<keyword evidence="2" id="KW-1185">Reference proteome</keyword>
<dbReference type="AlphaFoldDB" id="A0A367EGZ8"/>
<dbReference type="EMBL" id="QOIM01000037">
    <property type="protein sequence ID" value="RCG16982.1"/>
    <property type="molecule type" value="Genomic_DNA"/>
</dbReference>
<gene>
    <name evidence="1" type="ORF">DQ392_18050</name>
</gene>
<dbReference type="RefSeq" id="WP_114016677.1">
    <property type="nucleotide sequence ID" value="NZ_QOIM01000037.1"/>
</dbReference>
<organism evidence="1 2">
    <name type="scientific">Streptomyces reniochalinae</name>
    <dbReference type="NCBI Taxonomy" id="2250578"/>
    <lineage>
        <taxon>Bacteria</taxon>
        <taxon>Bacillati</taxon>
        <taxon>Actinomycetota</taxon>
        <taxon>Actinomycetes</taxon>
        <taxon>Kitasatosporales</taxon>
        <taxon>Streptomycetaceae</taxon>
        <taxon>Streptomyces</taxon>
    </lineage>
</organism>